<evidence type="ECO:0000256" key="3">
    <source>
        <dbReference type="ARBA" id="ARBA00022544"/>
    </source>
</evidence>
<keyword evidence="4" id="KW-0732">Signal</keyword>
<evidence type="ECO:0000256" key="6">
    <source>
        <dbReference type="ARBA" id="ARBA00023139"/>
    </source>
</evidence>
<dbReference type="EMBL" id="CP003255">
    <property type="protein sequence ID" value="AGA57793.1"/>
    <property type="molecule type" value="Genomic_DNA"/>
</dbReference>
<proteinExistence type="inferred from homology"/>
<dbReference type="PROSITE" id="PS51257">
    <property type="entry name" value="PROKAR_LIPOPROTEIN"/>
    <property type="match status" value="1"/>
</dbReference>
<dbReference type="PANTHER" id="PTHR35789:SF1">
    <property type="entry name" value="SPORE GERMINATION PROTEIN B3"/>
    <property type="match status" value="1"/>
</dbReference>
<evidence type="ECO:0000256" key="5">
    <source>
        <dbReference type="ARBA" id="ARBA00023136"/>
    </source>
</evidence>
<dbReference type="InterPro" id="IPR057336">
    <property type="entry name" value="GerAC_N"/>
</dbReference>
<reference evidence="11" key="1">
    <citation type="submission" date="2012-01" db="EMBL/GenBank/DDBJ databases">
        <title>Complete sequence of chromosome of Thermobacillus composti KWC4.</title>
        <authorList>
            <person name="Lucas S."/>
            <person name="Han J."/>
            <person name="Lapidus A."/>
            <person name="Cheng J.-F."/>
            <person name="Goodwin L."/>
            <person name="Pitluck S."/>
            <person name="Peters L."/>
            <person name="Ovchinnikova G."/>
            <person name="Teshima H."/>
            <person name="Detter J.C."/>
            <person name="Han C."/>
            <person name="Tapia R."/>
            <person name="Land M."/>
            <person name="Hauser L."/>
            <person name="Kyrpides N."/>
            <person name="Ivanova N."/>
            <person name="Pagani I."/>
            <person name="Anderson I."/>
            <person name="Woyke T."/>
        </authorList>
    </citation>
    <scope>NUCLEOTIDE SEQUENCE [LARGE SCALE GENOMIC DNA]</scope>
    <source>
        <strain evidence="11">DSM 18247 / JCM 13945 / KWC4</strain>
    </source>
</reference>
<keyword evidence="6" id="KW-0564">Palmitate</keyword>
<feature type="domain" description="Spore germination protein N-terminal" evidence="9">
    <location>
        <begin position="20"/>
        <end position="182"/>
    </location>
</feature>
<dbReference type="PANTHER" id="PTHR35789">
    <property type="entry name" value="SPORE GERMINATION PROTEIN B3"/>
    <property type="match status" value="1"/>
</dbReference>
<dbReference type="STRING" id="717605.Theco_1659"/>
<evidence type="ECO:0000256" key="2">
    <source>
        <dbReference type="ARBA" id="ARBA00007886"/>
    </source>
</evidence>
<evidence type="ECO:0000256" key="4">
    <source>
        <dbReference type="ARBA" id="ARBA00022729"/>
    </source>
</evidence>
<protein>
    <submittedName>
        <fullName evidence="10">Germination protein, Ger(X)C family</fullName>
    </submittedName>
</protein>
<dbReference type="AlphaFoldDB" id="L0EC03"/>
<evidence type="ECO:0000256" key="1">
    <source>
        <dbReference type="ARBA" id="ARBA00004635"/>
    </source>
</evidence>
<dbReference type="Proteomes" id="UP000010795">
    <property type="component" value="Chromosome"/>
</dbReference>
<dbReference type="OrthoDB" id="9816067at2"/>
<dbReference type="NCBIfam" id="TIGR02887">
    <property type="entry name" value="spore_ger_x_C"/>
    <property type="match status" value="1"/>
</dbReference>
<keyword evidence="7" id="KW-0449">Lipoprotein</keyword>
<name>L0EC03_THECK</name>
<organism evidence="10 11">
    <name type="scientific">Thermobacillus composti (strain DSM 18247 / JCM 13945 / KWC4)</name>
    <dbReference type="NCBI Taxonomy" id="717605"/>
    <lineage>
        <taxon>Bacteria</taxon>
        <taxon>Bacillati</taxon>
        <taxon>Bacillota</taxon>
        <taxon>Bacilli</taxon>
        <taxon>Bacillales</taxon>
        <taxon>Paenibacillaceae</taxon>
        <taxon>Thermobacillus</taxon>
    </lineage>
</organism>
<keyword evidence="3" id="KW-0309">Germination</keyword>
<comment type="similarity">
    <text evidence="2">Belongs to the GerABKC lipoprotein family.</text>
</comment>
<gene>
    <name evidence="10" type="ordered locus">Theco_1659</name>
</gene>
<dbReference type="Pfam" id="PF05504">
    <property type="entry name" value="Spore_GerAC"/>
    <property type="match status" value="1"/>
</dbReference>
<dbReference type="KEGG" id="tco:Theco_1659"/>
<dbReference type="RefSeq" id="WP_015254544.1">
    <property type="nucleotide sequence ID" value="NC_019897.1"/>
</dbReference>
<dbReference type="GO" id="GO:0009847">
    <property type="term" value="P:spore germination"/>
    <property type="evidence" value="ECO:0007669"/>
    <property type="project" value="InterPro"/>
</dbReference>
<dbReference type="InterPro" id="IPR046953">
    <property type="entry name" value="Spore_GerAC-like_C"/>
</dbReference>
<evidence type="ECO:0000313" key="11">
    <source>
        <dbReference type="Proteomes" id="UP000010795"/>
    </source>
</evidence>
<dbReference type="GO" id="GO:0016020">
    <property type="term" value="C:membrane"/>
    <property type="evidence" value="ECO:0007669"/>
    <property type="project" value="UniProtKB-SubCell"/>
</dbReference>
<keyword evidence="5" id="KW-0472">Membrane</keyword>
<accession>L0EC03</accession>
<evidence type="ECO:0000259" key="9">
    <source>
        <dbReference type="Pfam" id="PF25198"/>
    </source>
</evidence>
<feature type="domain" description="Spore germination GerAC-like C-terminal" evidence="8">
    <location>
        <begin position="226"/>
        <end position="396"/>
    </location>
</feature>
<sequence length="410" mass="46962">MRKLKLALILPLLFTAGCWDHLELEEQAFVVVVGLDKGPKNTVEVTFQIANPQKGSSDIGTAENEPPSDTVRFTSPDVLSAKDLANTAVTRTINFAHLKTMVVHEALARDEAFPHIAGAAIRDPELRREVALIVSREKAYDFIQKNRPRLETRPHKYFELMQQRWQETGYVPFSTLNQYLQQQVVDSMFLAIYATADSKDYRVSRHEDNYLAGQVPKRSGDTVQMMGAAVFQNGCMIGTLTGQQMRWAQLLRHKSSISSFITSFPDPLDERAMVTVRLFKNGRTKIQLNLAKEKPDIRVTMPLRAQILSFTSLQPYATDTEKQMLLERHLKEEIEKEVLGVIRMSQRKFQGDPFEWELIARKHFRTIQAFQAYGWSRHFKKANAEVNVDLRIENFGKQRTPYSEKVNGSD</sequence>
<comment type="subcellular location">
    <subcellularLocation>
        <location evidence="1">Membrane</location>
        <topology evidence="1">Lipid-anchor</topology>
    </subcellularLocation>
</comment>
<dbReference type="HOGENOM" id="CLU_051140_0_2_9"/>
<evidence type="ECO:0000259" key="8">
    <source>
        <dbReference type="Pfam" id="PF05504"/>
    </source>
</evidence>
<dbReference type="Gene3D" id="3.30.300.210">
    <property type="entry name" value="Nutrient germinant receptor protein C, domain 3"/>
    <property type="match status" value="1"/>
</dbReference>
<dbReference type="eggNOG" id="ENOG502Z849">
    <property type="taxonomic scope" value="Bacteria"/>
</dbReference>
<evidence type="ECO:0000256" key="7">
    <source>
        <dbReference type="ARBA" id="ARBA00023288"/>
    </source>
</evidence>
<dbReference type="Pfam" id="PF25198">
    <property type="entry name" value="Spore_GerAC_N"/>
    <property type="match status" value="1"/>
</dbReference>
<evidence type="ECO:0000313" key="10">
    <source>
        <dbReference type="EMBL" id="AGA57793.1"/>
    </source>
</evidence>
<dbReference type="InterPro" id="IPR038501">
    <property type="entry name" value="Spore_GerAC_C_sf"/>
</dbReference>
<dbReference type="InterPro" id="IPR008844">
    <property type="entry name" value="Spore_GerAC-like"/>
</dbReference>
<keyword evidence="11" id="KW-1185">Reference proteome</keyword>